<feature type="compositionally biased region" description="Basic and acidic residues" evidence="9">
    <location>
        <begin position="434"/>
        <end position="459"/>
    </location>
</feature>
<dbReference type="InterPro" id="IPR002687">
    <property type="entry name" value="Nop_dom"/>
</dbReference>
<keyword evidence="7" id="KW-0539">Nucleus</keyword>
<evidence type="ECO:0000259" key="10">
    <source>
        <dbReference type="PROSITE" id="PS51358"/>
    </source>
</evidence>
<proteinExistence type="inferred from homology"/>
<evidence type="ECO:0000256" key="1">
    <source>
        <dbReference type="ARBA" id="ARBA00004123"/>
    </source>
</evidence>
<dbReference type="InterPro" id="IPR036070">
    <property type="entry name" value="Nop_dom_sf"/>
</dbReference>
<evidence type="ECO:0000256" key="6">
    <source>
        <dbReference type="ARBA" id="ARBA00023187"/>
    </source>
</evidence>
<dbReference type="PANTHER" id="PTHR13904">
    <property type="entry name" value="PRE-MRNA SPLICING FACTOR PRP31"/>
    <property type="match status" value="1"/>
</dbReference>
<dbReference type="Gene3D" id="1.10.246.90">
    <property type="entry name" value="Nop domain"/>
    <property type="match status" value="1"/>
</dbReference>
<organism evidence="11 12">
    <name type="scientific">Hondaea fermentalgiana</name>
    <dbReference type="NCBI Taxonomy" id="2315210"/>
    <lineage>
        <taxon>Eukaryota</taxon>
        <taxon>Sar</taxon>
        <taxon>Stramenopiles</taxon>
        <taxon>Bigyra</taxon>
        <taxon>Labyrinthulomycetes</taxon>
        <taxon>Thraustochytrida</taxon>
        <taxon>Thraustochytriidae</taxon>
        <taxon>Hondaea</taxon>
    </lineage>
</organism>
<dbReference type="Pfam" id="PF01798">
    <property type="entry name" value="Nop"/>
    <property type="match status" value="1"/>
</dbReference>
<evidence type="ECO:0000256" key="5">
    <source>
        <dbReference type="ARBA" id="ARBA00022884"/>
    </source>
</evidence>
<dbReference type="OrthoDB" id="4771285at2759"/>
<evidence type="ECO:0000256" key="3">
    <source>
        <dbReference type="ARBA" id="ARBA00022664"/>
    </source>
</evidence>
<dbReference type="PANTHER" id="PTHR13904:SF0">
    <property type="entry name" value="U4_U6 SMALL NUCLEAR RIBONUCLEOPROTEIN PRP31"/>
    <property type="match status" value="1"/>
</dbReference>
<dbReference type="GO" id="GO:0046540">
    <property type="term" value="C:U4/U6 x U5 tri-snRNP complex"/>
    <property type="evidence" value="ECO:0007669"/>
    <property type="project" value="InterPro"/>
</dbReference>
<dbReference type="InterPro" id="IPR019175">
    <property type="entry name" value="Prp31_C"/>
</dbReference>
<feature type="domain" description="Nop" evidence="10">
    <location>
        <begin position="225"/>
        <end position="343"/>
    </location>
</feature>
<name>A0A2R5GD64_9STRA</name>
<feature type="compositionally biased region" description="Acidic residues" evidence="9">
    <location>
        <begin position="13"/>
        <end position="24"/>
    </location>
</feature>
<evidence type="ECO:0000256" key="4">
    <source>
        <dbReference type="ARBA" id="ARBA00022728"/>
    </source>
</evidence>
<dbReference type="GO" id="GO:0003723">
    <property type="term" value="F:RNA binding"/>
    <property type="evidence" value="ECO:0007669"/>
    <property type="project" value="UniProtKB-KW"/>
</dbReference>
<dbReference type="Proteomes" id="UP000241890">
    <property type="component" value="Unassembled WGS sequence"/>
</dbReference>
<dbReference type="EMBL" id="BEYU01000034">
    <property type="protein sequence ID" value="GBG27668.1"/>
    <property type="molecule type" value="Genomic_DNA"/>
</dbReference>
<evidence type="ECO:0000313" key="11">
    <source>
        <dbReference type="EMBL" id="GBG27668.1"/>
    </source>
</evidence>
<feature type="compositionally biased region" description="Low complexity" evidence="9">
    <location>
        <begin position="25"/>
        <end position="43"/>
    </location>
</feature>
<dbReference type="InterPro" id="IPR027105">
    <property type="entry name" value="Prp31"/>
</dbReference>
<accession>A0A2R5GD64</accession>
<comment type="similarity">
    <text evidence="2">Belongs to the PRP31 family.</text>
</comment>
<evidence type="ECO:0000256" key="2">
    <source>
        <dbReference type="ARBA" id="ARBA00005572"/>
    </source>
</evidence>
<evidence type="ECO:0000256" key="7">
    <source>
        <dbReference type="ARBA" id="ARBA00023242"/>
    </source>
</evidence>
<keyword evidence="3" id="KW-0507">mRNA processing</keyword>
<keyword evidence="12" id="KW-1185">Reference proteome</keyword>
<dbReference type="InterPro" id="IPR042239">
    <property type="entry name" value="Nop_C"/>
</dbReference>
<evidence type="ECO:0000313" key="12">
    <source>
        <dbReference type="Proteomes" id="UP000241890"/>
    </source>
</evidence>
<keyword evidence="8 11" id="KW-0687">Ribonucleoprotein</keyword>
<dbReference type="AlphaFoldDB" id="A0A2R5GD64"/>
<dbReference type="InterPro" id="IPR012976">
    <property type="entry name" value="NOSIC"/>
</dbReference>
<dbReference type="InParanoid" id="A0A2R5GD64"/>
<feature type="region of interest" description="Disordered" evidence="9">
    <location>
        <begin position="434"/>
        <end position="518"/>
    </location>
</feature>
<feature type="region of interest" description="Disordered" evidence="9">
    <location>
        <begin position="1"/>
        <end position="54"/>
    </location>
</feature>
<keyword evidence="4" id="KW-0747">Spliceosome</keyword>
<evidence type="ECO:0000256" key="9">
    <source>
        <dbReference type="SAM" id="MobiDB-lite"/>
    </source>
</evidence>
<dbReference type="FunCoup" id="A0A2R5GD64">
    <property type="interactions" value="397"/>
</dbReference>
<sequence>MAEANRAAQMLDDFVELSDEEEETQQQQQQQQQGLGQDKQAAQETTDGGVLEGPSALETKLASLTRLVSEEDYLHKVAGIREMSKLDENELSKGPGALKAYQTVVEANTLAYRIEDEVARIHGVLTEAYGQRFPELETQVPDPRAYARAVQLIGNESDMARLDLSSVLSPAQSMAVSMTGSRLKTAQLPDSVLKGILAGCAAIEELEDTRKHVLLPFVASRMASIAPGMTALLGSEITAQILGIAGGLGKMVTIPSCNVMVLGKSASALNGFSRVAAMRHFGVLYGCPLVQECLPEHRKKAMRVVAGRVALAARLDHEKDSGAELAGRKWHEEIRGKLEKWHAPPPGKTKRALPVPQTISKKRRGGRRAREVKKRLGMTDVRREANRVNFGEAEAEEYGDSAMGNTFGRLGKEGSGHVRITENVQKRKKIDFAHYKSNDSRSSEAKARQEIMDRLRDDGPSGPPIASASDAKFATGLGAGAQDPSEAIELSNPEALTSSDRHSSRFFSGTVNFKRKRP</sequence>
<reference evidence="11 12" key="1">
    <citation type="submission" date="2017-12" db="EMBL/GenBank/DDBJ databases">
        <title>Sequencing, de novo assembly and annotation of complete genome of a new Thraustochytrid species, strain FCC1311.</title>
        <authorList>
            <person name="Sedici K."/>
            <person name="Godart F."/>
            <person name="Aiese Cigliano R."/>
            <person name="Sanseverino W."/>
            <person name="Barakat M."/>
            <person name="Ortet P."/>
            <person name="Marechal E."/>
            <person name="Cagnac O."/>
            <person name="Amato A."/>
        </authorList>
    </citation>
    <scope>NUCLEOTIDE SEQUENCE [LARGE SCALE GENOMIC DNA]</scope>
</reference>
<protein>
    <submittedName>
        <fullName evidence="11">U4/U6 small nuclear ribonucleoprotein Prp31</fullName>
    </submittedName>
</protein>
<evidence type="ECO:0000256" key="8">
    <source>
        <dbReference type="ARBA" id="ARBA00023274"/>
    </source>
</evidence>
<dbReference type="SUPFAM" id="SSF89124">
    <property type="entry name" value="Nop domain"/>
    <property type="match status" value="1"/>
</dbReference>
<keyword evidence="5" id="KW-0694">RNA-binding</keyword>
<dbReference type="PROSITE" id="PS51358">
    <property type="entry name" value="NOP"/>
    <property type="match status" value="1"/>
</dbReference>
<dbReference type="Pfam" id="PF09785">
    <property type="entry name" value="Prp31_C"/>
    <property type="match status" value="1"/>
</dbReference>
<dbReference type="Gene3D" id="1.10.287.4070">
    <property type="match status" value="1"/>
</dbReference>
<keyword evidence="6" id="KW-0508">mRNA splicing</keyword>
<comment type="caution">
    <text evidence="11">The sequence shown here is derived from an EMBL/GenBank/DDBJ whole genome shotgun (WGS) entry which is preliminary data.</text>
</comment>
<comment type="subcellular location">
    <subcellularLocation>
        <location evidence="1">Nucleus</location>
    </subcellularLocation>
</comment>
<dbReference type="SMART" id="SM00931">
    <property type="entry name" value="NOSIC"/>
    <property type="match status" value="1"/>
</dbReference>
<dbReference type="GO" id="GO:0000244">
    <property type="term" value="P:spliceosomal tri-snRNP complex assembly"/>
    <property type="evidence" value="ECO:0007669"/>
    <property type="project" value="InterPro"/>
</dbReference>
<dbReference type="GO" id="GO:0071011">
    <property type="term" value="C:precatalytic spliceosome"/>
    <property type="evidence" value="ECO:0007669"/>
    <property type="project" value="TreeGrafter"/>
</dbReference>
<gene>
    <name evidence="11" type="ORF">FCC1311_038912</name>
</gene>
<dbReference type="GO" id="GO:0005687">
    <property type="term" value="C:U4 snRNP"/>
    <property type="evidence" value="ECO:0007669"/>
    <property type="project" value="TreeGrafter"/>
</dbReference>